<dbReference type="RefSeq" id="XP_007924892.1">
    <property type="nucleotide sequence ID" value="XM_007926701.1"/>
</dbReference>
<accession>M3B4H6</accession>
<name>M3B4H6_PSEFD</name>
<dbReference type="GeneID" id="19332961"/>
<dbReference type="OrthoDB" id="10516656at2759"/>
<keyword evidence="2" id="KW-1185">Reference proteome</keyword>
<dbReference type="KEGG" id="pfj:MYCFIDRAFT_173296"/>
<gene>
    <name evidence="1" type="ORF">MYCFIDRAFT_173296</name>
</gene>
<evidence type="ECO:0000313" key="2">
    <source>
        <dbReference type="Proteomes" id="UP000016932"/>
    </source>
</evidence>
<proteinExistence type="predicted"/>
<organism evidence="1 2">
    <name type="scientific">Pseudocercospora fijiensis (strain CIRAD86)</name>
    <name type="common">Black leaf streak disease fungus</name>
    <name type="synonym">Mycosphaerella fijiensis</name>
    <dbReference type="NCBI Taxonomy" id="383855"/>
    <lineage>
        <taxon>Eukaryota</taxon>
        <taxon>Fungi</taxon>
        <taxon>Dikarya</taxon>
        <taxon>Ascomycota</taxon>
        <taxon>Pezizomycotina</taxon>
        <taxon>Dothideomycetes</taxon>
        <taxon>Dothideomycetidae</taxon>
        <taxon>Mycosphaerellales</taxon>
        <taxon>Mycosphaerellaceae</taxon>
        <taxon>Pseudocercospora</taxon>
    </lineage>
</organism>
<dbReference type="EMBL" id="KB446557">
    <property type="protein sequence ID" value="EME84268.1"/>
    <property type="molecule type" value="Genomic_DNA"/>
</dbReference>
<dbReference type="HOGENOM" id="CLU_1741380_0_0_1"/>
<dbReference type="Proteomes" id="UP000016932">
    <property type="component" value="Unassembled WGS sequence"/>
</dbReference>
<dbReference type="AlphaFoldDB" id="M3B4H6"/>
<reference evidence="1 2" key="1">
    <citation type="journal article" date="2012" name="PLoS Pathog.">
        <title>Diverse lifestyles and strategies of plant pathogenesis encoded in the genomes of eighteen Dothideomycetes fungi.</title>
        <authorList>
            <person name="Ohm R.A."/>
            <person name="Feau N."/>
            <person name="Henrissat B."/>
            <person name="Schoch C.L."/>
            <person name="Horwitz B.A."/>
            <person name="Barry K.W."/>
            <person name="Condon B.J."/>
            <person name="Copeland A.C."/>
            <person name="Dhillon B."/>
            <person name="Glaser F."/>
            <person name="Hesse C.N."/>
            <person name="Kosti I."/>
            <person name="LaButti K."/>
            <person name="Lindquist E.A."/>
            <person name="Lucas S."/>
            <person name="Salamov A.A."/>
            <person name="Bradshaw R.E."/>
            <person name="Ciuffetti L."/>
            <person name="Hamelin R.C."/>
            <person name="Kema G.H.J."/>
            <person name="Lawrence C."/>
            <person name="Scott J.A."/>
            <person name="Spatafora J.W."/>
            <person name="Turgeon B.G."/>
            <person name="de Wit P.J.G.M."/>
            <person name="Zhong S."/>
            <person name="Goodwin S.B."/>
            <person name="Grigoriev I.V."/>
        </authorList>
    </citation>
    <scope>NUCLEOTIDE SEQUENCE [LARGE SCALE GENOMIC DNA]</scope>
    <source>
        <strain evidence="1 2">CIRAD86</strain>
    </source>
</reference>
<evidence type="ECO:0000313" key="1">
    <source>
        <dbReference type="EMBL" id="EME84268.1"/>
    </source>
</evidence>
<sequence length="150" mass="16071">MPRTPSQTGQQLMMYGDGVLLCRGVNERGGCSLATIPSVNVAVFHLVLIVWSKNTSCVKAQRVHNQSSDYRGVGHPDAEGGMDGIVSRTTMIFTARREANELAKNHQVTNNHVHKMGGSKAERAACIIGSAAANLDTAATARENPKISQK</sequence>
<dbReference type="VEuPathDB" id="FungiDB:MYCFIDRAFT_173296"/>
<protein>
    <submittedName>
        <fullName evidence="1">Uncharacterized protein</fullName>
    </submittedName>
</protein>